<sequence length="55" mass="6603">MCRNFWRYWKRIILSSTWKLSFQRDMHNTLATSGNTTLHPLIGVSVSRLKPRLHF</sequence>
<comment type="caution">
    <text evidence="1">The sequence shown here is derived from an EMBL/GenBank/DDBJ whole genome shotgun (WGS) entry which is preliminary data.</text>
</comment>
<evidence type="ECO:0000313" key="1">
    <source>
        <dbReference type="EMBL" id="KAG6948910.1"/>
    </source>
</evidence>
<dbReference type="AlphaFoldDB" id="A0A8T1TXL2"/>
<protein>
    <submittedName>
        <fullName evidence="1">Uncharacterized protein</fullName>
    </submittedName>
</protein>
<accession>A0A8T1TXL2</accession>
<gene>
    <name evidence="1" type="ORF">JG687_00015186</name>
</gene>
<proteinExistence type="predicted"/>
<evidence type="ECO:0000313" key="2">
    <source>
        <dbReference type="Proteomes" id="UP000688947"/>
    </source>
</evidence>
<dbReference type="EMBL" id="JAENGZ010001318">
    <property type="protein sequence ID" value="KAG6948910.1"/>
    <property type="molecule type" value="Genomic_DNA"/>
</dbReference>
<dbReference type="Proteomes" id="UP000688947">
    <property type="component" value="Unassembled WGS sequence"/>
</dbReference>
<name>A0A8T1TXL2_9STRA</name>
<organism evidence="1 2">
    <name type="scientific">Phytophthora cactorum</name>
    <dbReference type="NCBI Taxonomy" id="29920"/>
    <lineage>
        <taxon>Eukaryota</taxon>
        <taxon>Sar</taxon>
        <taxon>Stramenopiles</taxon>
        <taxon>Oomycota</taxon>
        <taxon>Peronosporomycetes</taxon>
        <taxon>Peronosporales</taxon>
        <taxon>Peronosporaceae</taxon>
        <taxon>Phytophthora</taxon>
    </lineage>
</organism>
<reference evidence="1" key="1">
    <citation type="submission" date="2021-01" db="EMBL/GenBank/DDBJ databases">
        <title>Phytophthora aleatoria, a newly-described species from Pinus radiata is distinct from Phytophthora cactorum isolates based on comparative genomics.</title>
        <authorList>
            <person name="Mcdougal R."/>
            <person name="Panda P."/>
            <person name="Williams N."/>
            <person name="Studholme D.J."/>
        </authorList>
    </citation>
    <scope>NUCLEOTIDE SEQUENCE</scope>
    <source>
        <strain evidence="1">NZFS 3830</strain>
    </source>
</reference>